<organism evidence="2 3">
    <name type="scientific">Lacticaseibacillus pabuli</name>
    <dbReference type="NCBI Taxonomy" id="3025672"/>
    <lineage>
        <taxon>Bacteria</taxon>
        <taxon>Bacillati</taxon>
        <taxon>Bacillota</taxon>
        <taxon>Bacilli</taxon>
        <taxon>Lactobacillales</taxon>
        <taxon>Lactobacillaceae</taxon>
        <taxon>Lacticaseibacillus</taxon>
    </lineage>
</organism>
<evidence type="ECO:0000256" key="1">
    <source>
        <dbReference type="SAM" id="Phobius"/>
    </source>
</evidence>
<dbReference type="InterPro" id="IPR018770">
    <property type="entry name" value="ChloroindolylP_hydrolase"/>
</dbReference>
<keyword evidence="3" id="KW-1185">Reference proteome</keyword>
<dbReference type="Pfam" id="PF10112">
    <property type="entry name" value="Halogen_Hydrol"/>
    <property type="match status" value="1"/>
</dbReference>
<dbReference type="EMBL" id="CP117884">
    <property type="protein sequence ID" value="WDF81661.1"/>
    <property type="molecule type" value="Genomic_DNA"/>
</dbReference>
<name>A0ABY7WNF6_9LACO</name>
<feature type="transmembrane region" description="Helical" evidence="1">
    <location>
        <begin position="12"/>
        <end position="29"/>
    </location>
</feature>
<dbReference type="RefSeq" id="WP_274258588.1">
    <property type="nucleotide sequence ID" value="NZ_CP117884.1"/>
</dbReference>
<dbReference type="Proteomes" id="UP001220377">
    <property type="component" value="Chromosome"/>
</dbReference>
<reference evidence="2 3" key="1">
    <citation type="submission" date="2023-02" db="EMBL/GenBank/DDBJ databases">
        <title>Genome sequence of Lacticaseibacillus sp. KACC 23028.</title>
        <authorList>
            <person name="Kim S."/>
            <person name="Heo J."/>
            <person name="Kwon S.-W."/>
        </authorList>
    </citation>
    <scope>NUCLEOTIDE SEQUENCE [LARGE SCALE GENOMIC DNA]</scope>
    <source>
        <strain evidence="2 3">KACC 23028</strain>
    </source>
</reference>
<keyword evidence="1" id="KW-0812">Transmembrane</keyword>
<evidence type="ECO:0000313" key="2">
    <source>
        <dbReference type="EMBL" id="WDF81661.1"/>
    </source>
</evidence>
<keyword evidence="1" id="KW-0472">Membrane</keyword>
<sequence length="305" mass="34625">MSKQAKKFNPNIKWWKIIMWAFMGFTFTISGTGNFIISEIGGLIAGVIRFGGEWERTQHRERHGEAPRKYHEWQTVMLAFIGMSLALASLGALGVNIGDGTAGVTIIGLAVPLIAGVFALLNYLWQMRPATEEVPDINKPMSKRLEKHYQESGLSESDVNVFRETMASASKSIHQLENNVQGAPELQDILAESDTMNVIHGYFRAIVDQPQRMNEASPFLYEQLPNLADLTRRYAIIQRHQVKTEDTYLVLSQAKDTLEKLCKKIQNEYTDFVKRDLEDLDTTVELTKRQLDSETKEPSEKDETK</sequence>
<evidence type="ECO:0000313" key="3">
    <source>
        <dbReference type="Proteomes" id="UP001220377"/>
    </source>
</evidence>
<gene>
    <name evidence="2" type="ORF">PQ472_06915</name>
</gene>
<protein>
    <submittedName>
        <fullName evidence="2">5-bromo-4-chloroindolyl phosphate hydrolysis family protein</fullName>
    </submittedName>
</protein>
<feature type="transmembrane region" description="Helical" evidence="1">
    <location>
        <begin position="73"/>
        <end position="95"/>
    </location>
</feature>
<feature type="transmembrane region" description="Helical" evidence="1">
    <location>
        <begin position="101"/>
        <end position="125"/>
    </location>
</feature>
<accession>A0ABY7WNF6</accession>
<proteinExistence type="predicted"/>
<keyword evidence="1" id="KW-1133">Transmembrane helix</keyword>